<evidence type="ECO:0000256" key="12">
    <source>
        <dbReference type="ARBA" id="ARBA00023303"/>
    </source>
</evidence>
<evidence type="ECO:0000313" key="15">
    <source>
        <dbReference type="EMBL" id="TRY86335.1"/>
    </source>
</evidence>
<proteinExistence type="predicted"/>
<evidence type="ECO:0000256" key="10">
    <source>
        <dbReference type="ARBA" id="ARBA00023065"/>
    </source>
</evidence>
<dbReference type="FunFam" id="1.10.287.70:FF:000005">
    <property type="entry name" value="potassium voltage-gated channel subfamily G member 1"/>
    <property type="match status" value="1"/>
</dbReference>
<evidence type="ECO:0000256" key="6">
    <source>
        <dbReference type="ARBA" id="ARBA00022826"/>
    </source>
</evidence>
<dbReference type="OrthoDB" id="296522at2759"/>
<dbReference type="GO" id="GO:0008076">
    <property type="term" value="C:voltage-gated potassium channel complex"/>
    <property type="evidence" value="ECO:0007669"/>
    <property type="project" value="InterPro"/>
</dbReference>
<protein>
    <recommendedName>
        <fullName evidence="14">BTB domain-containing protein</fullName>
    </recommendedName>
</protein>
<keyword evidence="8" id="KW-0630">Potassium</keyword>
<evidence type="ECO:0000256" key="7">
    <source>
        <dbReference type="ARBA" id="ARBA00022882"/>
    </source>
</evidence>
<evidence type="ECO:0000256" key="11">
    <source>
        <dbReference type="ARBA" id="ARBA00023136"/>
    </source>
</evidence>
<dbReference type="GO" id="GO:0005249">
    <property type="term" value="F:voltage-gated potassium channel activity"/>
    <property type="evidence" value="ECO:0007669"/>
    <property type="project" value="InterPro"/>
</dbReference>
<dbReference type="InterPro" id="IPR028325">
    <property type="entry name" value="VG_K_chnl"/>
</dbReference>
<dbReference type="Gene3D" id="1.10.287.70">
    <property type="match status" value="1"/>
</dbReference>
<keyword evidence="10" id="KW-0406">Ion transport</keyword>
<evidence type="ECO:0000256" key="4">
    <source>
        <dbReference type="ARBA" id="ARBA00022538"/>
    </source>
</evidence>
<dbReference type="Gene3D" id="1.20.120.350">
    <property type="entry name" value="Voltage-gated potassium channels. Chain C"/>
    <property type="match status" value="1"/>
</dbReference>
<dbReference type="InterPro" id="IPR011333">
    <property type="entry name" value="SKP1/BTB/POZ_sf"/>
</dbReference>
<feature type="domain" description="BTB" evidence="14">
    <location>
        <begin position="65"/>
        <end position="173"/>
    </location>
</feature>
<dbReference type="InterPro" id="IPR003131">
    <property type="entry name" value="T1-type_BTB"/>
</dbReference>
<keyword evidence="9 13" id="KW-1133">Transmembrane helix</keyword>
<evidence type="ECO:0000256" key="2">
    <source>
        <dbReference type="ARBA" id="ARBA00022448"/>
    </source>
</evidence>
<evidence type="ECO:0000256" key="13">
    <source>
        <dbReference type="SAM" id="Phobius"/>
    </source>
</evidence>
<dbReference type="PRINTS" id="PR01491">
    <property type="entry name" value="KVCHANNEL"/>
</dbReference>
<keyword evidence="16" id="KW-1185">Reference proteome</keyword>
<keyword evidence="5 13" id="KW-0812">Transmembrane</keyword>
<dbReference type="InterPro" id="IPR003971">
    <property type="entry name" value="K_chnl_volt-dep_Kv5/Kv9"/>
</dbReference>
<keyword evidence="7" id="KW-0851">Voltage-gated channel</keyword>
<dbReference type="InterPro" id="IPR000210">
    <property type="entry name" value="BTB/POZ_dom"/>
</dbReference>
<comment type="caution">
    <text evidence="15">The sequence shown here is derived from an EMBL/GenBank/DDBJ whole genome shotgun (WGS) entry which is preliminary data.</text>
</comment>
<dbReference type="SMART" id="SM00225">
    <property type="entry name" value="BTB"/>
    <property type="match status" value="1"/>
</dbReference>
<dbReference type="InterPro" id="IPR027359">
    <property type="entry name" value="Volt_channel_dom_sf"/>
</dbReference>
<keyword evidence="11 13" id="KW-0472">Membrane</keyword>
<dbReference type="GO" id="GO:0051260">
    <property type="term" value="P:protein homooligomerization"/>
    <property type="evidence" value="ECO:0007669"/>
    <property type="project" value="InterPro"/>
</dbReference>
<feature type="transmembrane region" description="Helical" evidence="13">
    <location>
        <begin position="262"/>
        <end position="284"/>
    </location>
</feature>
<evidence type="ECO:0000256" key="9">
    <source>
        <dbReference type="ARBA" id="ARBA00022989"/>
    </source>
</evidence>
<feature type="transmembrane region" description="Helical" evidence="13">
    <location>
        <begin position="401"/>
        <end position="418"/>
    </location>
</feature>
<reference evidence="15 16" key="1">
    <citation type="journal article" date="2019" name="Sci. Data">
        <title>Hybrid genome assembly and annotation of Danionella translucida.</title>
        <authorList>
            <person name="Kadobianskyi M."/>
            <person name="Schulze L."/>
            <person name="Schuelke M."/>
            <person name="Judkewitz B."/>
        </authorList>
    </citation>
    <scope>NUCLEOTIDE SEQUENCE [LARGE SCALE GENOMIC DNA]</scope>
    <source>
        <strain evidence="15 16">Bolton</strain>
    </source>
</reference>
<dbReference type="AlphaFoldDB" id="A0A553Q8S5"/>
<keyword evidence="3" id="KW-1003">Cell membrane</keyword>
<evidence type="ECO:0000256" key="8">
    <source>
        <dbReference type="ARBA" id="ARBA00022958"/>
    </source>
</evidence>
<evidence type="ECO:0000256" key="3">
    <source>
        <dbReference type="ARBA" id="ARBA00022475"/>
    </source>
</evidence>
<feature type="transmembrane region" description="Helical" evidence="13">
    <location>
        <begin position="369"/>
        <end position="389"/>
    </location>
</feature>
<accession>A0A553Q8S5</accession>
<dbReference type="Pfam" id="PF02214">
    <property type="entry name" value="BTB_2"/>
    <property type="match status" value="1"/>
</dbReference>
<gene>
    <name evidence="15" type="ORF">DNTS_016138</name>
</gene>
<dbReference type="PRINTS" id="PR00169">
    <property type="entry name" value="KCHANNEL"/>
</dbReference>
<dbReference type="InterPro" id="IPR003968">
    <property type="entry name" value="K_chnl_volt-dep_Kv"/>
</dbReference>
<organism evidence="15 16">
    <name type="scientific">Danionella cerebrum</name>
    <dbReference type="NCBI Taxonomy" id="2873325"/>
    <lineage>
        <taxon>Eukaryota</taxon>
        <taxon>Metazoa</taxon>
        <taxon>Chordata</taxon>
        <taxon>Craniata</taxon>
        <taxon>Vertebrata</taxon>
        <taxon>Euteleostomi</taxon>
        <taxon>Actinopterygii</taxon>
        <taxon>Neopterygii</taxon>
        <taxon>Teleostei</taxon>
        <taxon>Ostariophysi</taxon>
        <taxon>Cypriniformes</taxon>
        <taxon>Danionidae</taxon>
        <taxon>Danioninae</taxon>
        <taxon>Danionella</taxon>
    </lineage>
</organism>
<evidence type="ECO:0000259" key="14">
    <source>
        <dbReference type="SMART" id="SM00225"/>
    </source>
</evidence>
<feature type="transmembrane region" description="Helical" evidence="13">
    <location>
        <begin position="228"/>
        <end position="250"/>
    </location>
</feature>
<dbReference type="Pfam" id="PF00520">
    <property type="entry name" value="Ion_trans"/>
    <property type="match status" value="1"/>
</dbReference>
<dbReference type="EMBL" id="SRMA01026226">
    <property type="protein sequence ID" value="TRY86335.1"/>
    <property type="molecule type" value="Genomic_DNA"/>
</dbReference>
<feature type="transmembrane region" description="Helical" evidence="13">
    <location>
        <begin position="430"/>
        <end position="454"/>
    </location>
</feature>
<dbReference type="STRING" id="623744.A0A553Q8S5"/>
<evidence type="ECO:0000313" key="16">
    <source>
        <dbReference type="Proteomes" id="UP000316079"/>
    </source>
</evidence>
<evidence type="ECO:0000256" key="1">
    <source>
        <dbReference type="ARBA" id="ARBA00004651"/>
    </source>
</evidence>
<dbReference type="PRINTS" id="PR01494">
    <property type="entry name" value="KV9CHANNEL"/>
</dbReference>
<comment type="subcellular location">
    <subcellularLocation>
        <location evidence="1">Cell membrane</location>
        <topology evidence="1">Multi-pass membrane protein</topology>
    </subcellularLocation>
</comment>
<dbReference type="PANTHER" id="PTHR11537:SF39">
    <property type="entry name" value="POTASSIUM VOLTAGE-GATED CHANNEL SUBFAMILY S MEMBER 3"/>
    <property type="match status" value="1"/>
</dbReference>
<evidence type="ECO:0000256" key="5">
    <source>
        <dbReference type="ARBA" id="ARBA00022692"/>
    </source>
</evidence>
<dbReference type="SUPFAM" id="SSF54695">
    <property type="entry name" value="POZ domain"/>
    <property type="match status" value="1"/>
</dbReference>
<name>A0A553Q8S5_9TELE</name>
<dbReference type="GO" id="GO:0001508">
    <property type="term" value="P:action potential"/>
    <property type="evidence" value="ECO:0007669"/>
    <property type="project" value="TreeGrafter"/>
</dbReference>
<keyword evidence="6" id="KW-0631">Potassium channel</keyword>
<dbReference type="PANTHER" id="PTHR11537">
    <property type="entry name" value="VOLTAGE-GATED POTASSIUM CHANNEL"/>
    <property type="match status" value="1"/>
</dbReference>
<dbReference type="Gene3D" id="3.30.710.10">
    <property type="entry name" value="Potassium Channel Kv1.1, Chain A"/>
    <property type="match status" value="1"/>
</dbReference>
<keyword evidence="2" id="KW-0813">Transport</keyword>
<keyword evidence="4" id="KW-0633">Potassium transport</keyword>
<dbReference type="Proteomes" id="UP000316079">
    <property type="component" value="Unassembled WGS sequence"/>
</dbReference>
<dbReference type="InterPro" id="IPR005821">
    <property type="entry name" value="Ion_trans_dom"/>
</dbReference>
<keyword evidence="12" id="KW-0407">Ion channel</keyword>
<dbReference type="FunFam" id="1.20.120.350:FF:000091">
    <property type="entry name" value="Predicted protein"/>
    <property type="match status" value="1"/>
</dbReference>
<sequence>MAGLPSPLGVDWKVPGNLLHLSSAWIAGRLFCGFTHFEEMFAWIVRTPTAMMYGQVLRPPGREEDLVKLNIGGVQHQVQRCVLLRFPNTRVAQLLQCHSHTAILELCDDYCPKKQEYYFDRSPQVFRCVLNLYRTGHFHALEDLCVFCFCQEIEYWGINELDLEACCLQWLLERKDERVVHACGDTSSGEVSSVRTELWKTESMWFSKVRKVMWQTLEDPNHSRCSKAVAVLSVLVILTSIVAMCIHSLPEFRHLSEGERSVLDFLELVCIIFFSIEFALRIVAAPHPWGFLGNPMNMIDIISILPFYLTLVVEGLEEEGMEENQSLVNMGKVLQVLRLTRAFRVLKLARHSEGVRAFGETLMNCQSEVGLLVLFITVGISFFSTFMYYTEKDEAASRLSTIPSCWWWAIISMTTVGYGDVYPLTVAGRIVATLCILCGLLVVSLPITIIMNNFSKYFEKNRKCLSRGHS</sequence>
<dbReference type="SUPFAM" id="SSF81324">
    <property type="entry name" value="Voltage-gated potassium channels"/>
    <property type="match status" value="1"/>
</dbReference>